<organism evidence="2 3">
    <name type="scientific">Hibiscus sabdariffa</name>
    <name type="common">roselle</name>
    <dbReference type="NCBI Taxonomy" id="183260"/>
    <lineage>
        <taxon>Eukaryota</taxon>
        <taxon>Viridiplantae</taxon>
        <taxon>Streptophyta</taxon>
        <taxon>Embryophyta</taxon>
        <taxon>Tracheophyta</taxon>
        <taxon>Spermatophyta</taxon>
        <taxon>Magnoliopsida</taxon>
        <taxon>eudicotyledons</taxon>
        <taxon>Gunneridae</taxon>
        <taxon>Pentapetalae</taxon>
        <taxon>rosids</taxon>
        <taxon>malvids</taxon>
        <taxon>Malvales</taxon>
        <taxon>Malvaceae</taxon>
        <taxon>Malvoideae</taxon>
        <taxon>Hibiscus</taxon>
    </lineage>
</organism>
<gene>
    <name evidence="2" type="ORF">V6N11_034273</name>
</gene>
<accession>A0ABR2N896</accession>
<dbReference type="EMBL" id="JBBPBN010000216">
    <property type="protein sequence ID" value="KAK8972381.1"/>
    <property type="molecule type" value="Genomic_DNA"/>
</dbReference>
<dbReference type="SUPFAM" id="SSF56672">
    <property type="entry name" value="DNA/RNA polymerases"/>
    <property type="match status" value="1"/>
</dbReference>
<dbReference type="PANTHER" id="PTHR11439:SF467">
    <property type="entry name" value="INTEGRASE CATALYTIC DOMAIN-CONTAINING PROTEIN"/>
    <property type="match status" value="1"/>
</dbReference>
<name>A0ABR2N896_9ROSI</name>
<dbReference type="Pfam" id="PF07727">
    <property type="entry name" value="RVT_2"/>
    <property type="match status" value="1"/>
</dbReference>
<evidence type="ECO:0000313" key="3">
    <source>
        <dbReference type="Proteomes" id="UP001396334"/>
    </source>
</evidence>
<dbReference type="InterPro" id="IPR013103">
    <property type="entry name" value="RVT_2"/>
</dbReference>
<dbReference type="InterPro" id="IPR043502">
    <property type="entry name" value="DNA/RNA_pol_sf"/>
</dbReference>
<protein>
    <recommendedName>
        <fullName evidence="1">Reverse transcriptase Ty1/copia-type domain-containing protein</fullName>
    </recommendedName>
</protein>
<evidence type="ECO:0000259" key="1">
    <source>
        <dbReference type="Pfam" id="PF07727"/>
    </source>
</evidence>
<comment type="caution">
    <text evidence="2">The sequence shown here is derived from an EMBL/GenBank/DDBJ whole genome shotgun (WGS) entry which is preliminary data.</text>
</comment>
<dbReference type="PANTHER" id="PTHR11439">
    <property type="entry name" value="GAG-POL-RELATED RETROTRANSPOSON"/>
    <property type="match status" value="1"/>
</dbReference>
<sequence length="359" mass="41203">MKNLFPSNIFSALKDPNWKKAVQEKLHALEKSATWTITDLPKGIKSVGCKWIFAIEYNSNGNIQCYKAQLMAKVYTQTYGVDFTKTFAPVAKLNIVRLLPSAVVNYDWPLHHIDVKNAFLNGNLEEEVYMWNPLCLKSIGGKNQVCKLNRSLYGLKQSPRAWFERFTNVILQNGYKQSLVDHTLFIQHTSANKKVILLVYVGDIILTGDDAQEIQSLKKILNREFETKDLGKLRYFLGMEVVGSREELVINQRKYVLDLLGEAGFLDSKPVDTPMEANLKFSTEATRPLEDKEQYQRYVGKLIYLYLTRPDIAFSVNVISQRMANPNEEHLAATHHILKYLKKTPGHGLIFRKTQDRNV</sequence>
<feature type="domain" description="Reverse transcriptase Ty1/copia-type" evidence="1">
    <location>
        <begin position="33"/>
        <end position="276"/>
    </location>
</feature>
<keyword evidence="3" id="KW-1185">Reference proteome</keyword>
<proteinExistence type="predicted"/>
<reference evidence="2 3" key="1">
    <citation type="journal article" date="2024" name="G3 (Bethesda)">
        <title>Genome assembly of Hibiscus sabdariffa L. provides insights into metabolisms of medicinal natural products.</title>
        <authorList>
            <person name="Kim T."/>
        </authorList>
    </citation>
    <scope>NUCLEOTIDE SEQUENCE [LARGE SCALE GENOMIC DNA]</scope>
    <source>
        <strain evidence="2">TK-2024</strain>
        <tissue evidence="2">Old leaves</tissue>
    </source>
</reference>
<dbReference type="Proteomes" id="UP001396334">
    <property type="component" value="Unassembled WGS sequence"/>
</dbReference>
<evidence type="ECO:0000313" key="2">
    <source>
        <dbReference type="EMBL" id="KAK8972381.1"/>
    </source>
</evidence>